<name>A0ABT9YA14_9FIRM</name>
<dbReference type="InterPro" id="IPR013974">
    <property type="entry name" value="SAF"/>
</dbReference>
<dbReference type="PANTHER" id="PTHR30536:SF5">
    <property type="entry name" value="ALTRONATE DEHYDRATASE"/>
    <property type="match status" value="1"/>
</dbReference>
<dbReference type="InterPro" id="IPR044144">
    <property type="entry name" value="SAF_UxaA/GarD"/>
</dbReference>
<sequence length="97" mass="10815">MAYHKFLVHEKKDSVGVAITDIKKGEFVKGVFLADEGVLNITAADSIPLGHKIALNSIKSGEFIIEYGEKIGRAFKDINQGSWVHTHNLKSIHWVKK</sequence>
<dbReference type="RefSeq" id="WP_196605243.1">
    <property type="nucleotide sequence ID" value="NZ_CP116940.1"/>
</dbReference>
<evidence type="ECO:0000259" key="2">
    <source>
        <dbReference type="SMART" id="SM00858"/>
    </source>
</evidence>
<keyword evidence="1 3" id="KW-0456">Lyase</keyword>
<evidence type="ECO:0000313" key="4">
    <source>
        <dbReference type="Proteomes" id="UP001239167"/>
    </source>
</evidence>
<protein>
    <submittedName>
        <fullName evidence="3">(2R)-sulfolactate sulfo-lyase subunit alpha</fullName>
        <ecNumber evidence="3">4.4.1.24</ecNumber>
    </submittedName>
</protein>
<evidence type="ECO:0000256" key="1">
    <source>
        <dbReference type="ARBA" id="ARBA00023239"/>
    </source>
</evidence>
<comment type="caution">
    <text evidence="3">The sequence shown here is derived from an EMBL/GenBank/DDBJ whole genome shotgun (WGS) entry which is preliminary data.</text>
</comment>
<gene>
    <name evidence="3" type="ORF">J2S01_002412</name>
</gene>
<feature type="domain" description="SAF" evidence="2">
    <location>
        <begin position="13"/>
        <end position="90"/>
    </location>
</feature>
<dbReference type="GO" id="GO:0034010">
    <property type="term" value="F:sulfolactate sulfo-lyase activity"/>
    <property type="evidence" value="ECO:0007669"/>
    <property type="project" value="UniProtKB-EC"/>
</dbReference>
<keyword evidence="4" id="KW-1185">Reference proteome</keyword>
<dbReference type="InterPro" id="IPR052172">
    <property type="entry name" value="UxaA_altronate/galactarate_dh"/>
</dbReference>
<dbReference type="EMBL" id="JAUSUE010000019">
    <property type="protein sequence ID" value="MDQ0204680.1"/>
    <property type="molecule type" value="Genomic_DNA"/>
</dbReference>
<reference evidence="3 4" key="1">
    <citation type="submission" date="2023-07" db="EMBL/GenBank/DDBJ databases">
        <title>Genomic Encyclopedia of Type Strains, Phase IV (KMG-IV): sequencing the most valuable type-strain genomes for metagenomic binning, comparative biology and taxonomic classification.</title>
        <authorList>
            <person name="Goeker M."/>
        </authorList>
    </citation>
    <scope>NUCLEOTIDE SEQUENCE [LARGE SCALE GENOMIC DNA]</scope>
    <source>
        <strain evidence="3 4">DSM 16980</strain>
    </source>
</reference>
<accession>A0ABT9YA14</accession>
<dbReference type="CDD" id="cd11613">
    <property type="entry name" value="SAF_AH_GD"/>
    <property type="match status" value="1"/>
</dbReference>
<dbReference type="EC" id="4.4.1.24" evidence="3"/>
<proteinExistence type="predicted"/>
<dbReference type="Gene3D" id="2.30.130.110">
    <property type="match status" value="1"/>
</dbReference>
<dbReference type="SMART" id="SM00858">
    <property type="entry name" value="SAF"/>
    <property type="match status" value="1"/>
</dbReference>
<evidence type="ECO:0000313" key="3">
    <source>
        <dbReference type="EMBL" id="MDQ0204680.1"/>
    </source>
</evidence>
<organism evidence="3 4">
    <name type="scientific">Pectinatus haikarae</name>
    <dbReference type="NCBI Taxonomy" id="349096"/>
    <lineage>
        <taxon>Bacteria</taxon>
        <taxon>Bacillati</taxon>
        <taxon>Bacillota</taxon>
        <taxon>Negativicutes</taxon>
        <taxon>Selenomonadales</taxon>
        <taxon>Selenomonadaceae</taxon>
        <taxon>Pectinatus</taxon>
    </lineage>
</organism>
<dbReference type="Pfam" id="PF08666">
    <property type="entry name" value="SAF"/>
    <property type="match status" value="1"/>
</dbReference>
<dbReference type="PANTHER" id="PTHR30536">
    <property type="entry name" value="ALTRONATE/GALACTARATE DEHYDRATASE"/>
    <property type="match status" value="1"/>
</dbReference>
<dbReference type="Proteomes" id="UP001239167">
    <property type="component" value="Unassembled WGS sequence"/>
</dbReference>